<keyword evidence="4" id="KW-0732">Signal</keyword>
<gene>
    <name evidence="5" type="ORF">BE08_44545</name>
</gene>
<dbReference type="Proteomes" id="UP000075420">
    <property type="component" value="Unassembled WGS sequence"/>
</dbReference>
<sequence length="328" mass="33087">MKARTINAPVLAVVTALAGPAAAAVPVTITHQGRLFDAAGQPIDDTLDVVFALYDAVDAPVPIWSEVHTITFDHGYFSVDLGEVAPVDKPVLDGAARYLGITVGNDPEMVPRARVASVPYALQASNVSGDITPNSISVGGQLVIDSSGLWVGQPVGLKGDAGPSGPPGPAGPMGPAGPPGAAGPPGEQGAAGPPGPPGVVSSTSVSGAGLDPRPTLQFLAAPATVSVTALGQRIVVMSNKALGTDETPADQLLLWICSQQIAPLGELTRAGTGVYSLQLPANTSISMGLNAVLSLPPGQYNVGLCGNSVSPFWTNNDYSYTSAVVTME</sequence>
<evidence type="ECO:0000256" key="2">
    <source>
        <dbReference type="ARBA" id="ARBA00022525"/>
    </source>
</evidence>
<comment type="subcellular location">
    <subcellularLocation>
        <location evidence="1">Secreted</location>
    </subcellularLocation>
</comment>
<dbReference type="EMBL" id="JELY01001025">
    <property type="protein sequence ID" value="KYF57168.1"/>
    <property type="molecule type" value="Genomic_DNA"/>
</dbReference>
<accession>A0A150PP15</accession>
<organism evidence="5 6">
    <name type="scientific">Sorangium cellulosum</name>
    <name type="common">Polyangium cellulosum</name>
    <dbReference type="NCBI Taxonomy" id="56"/>
    <lineage>
        <taxon>Bacteria</taxon>
        <taxon>Pseudomonadati</taxon>
        <taxon>Myxococcota</taxon>
        <taxon>Polyangia</taxon>
        <taxon>Polyangiales</taxon>
        <taxon>Polyangiaceae</taxon>
        <taxon>Sorangium</taxon>
    </lineage>
</organism>
<protein>
    <submittedName>
        <fullName evidence="5">Uncharacterized protein</fullName>
    </submittedName>
</protein>
<evidence type="ECO:0000256" key="4">
    <source>
        <dbReference type="SAM" id="SignalP"/>
    </source>
</evidence>
<proteinExistence type="predicted"/>
<dbReference type="AlphaFoldDB" id="A0A150PP15"/>
<reference evidence="5 6" key="1">
    <citation type="submission" date="2014-02" db="EMBL/GenBank/DDBJ databases">
        <title>The small core and large imbalanced accessory genome model reveals a collaborative survival strategy of Sorangium cellulosum strains in nature.</title>
        <authorList>
            <person name="Han K."/>
            <person name="Peng R."/>
            <person name="Blom J."/>
            <person name="Li Y.-Z."/>
        </authorList>
    </citation>
    <scope>NUCLEOTIDE SEQUENCE [LARGE SCALE GENOMIC DNA]</scope>
    <source>
        <strain evidence="5 6">So0157-25</strain>
    </source>
</reference>
<evidence type="ECO:0000313" key="6">
    <source>
        <dbReference type="Proteomes" id="UP000075420"/>
    </source>
</evidence>
<feature type="chain" id="PRO_5007565774" evidence="4">
    <location>
        <begin position="24"/>
        <end position="328"/>
    </location>
</feature>
<dbReference type="Pfam" id="PF01391">
    <property type="entry name" value="Collagen"/>
    <property type="match status" value="1"/>
</dbReference>
<evidence type="ECO:0000313" key="5">
    <source>
        <dbReference type="EMBL" id="KYF57168.1"/>
    </source>
</evidence>
<dbReference type="InterPro" id="IPR050392">
    <property type="entry name" value="Collagen/C1q_domain"/>
</dbReference>
<feature type="compositionally biased region" description="Pro residues" evidence="3">
    <location>
        <begin position="164"/>
        <end position="182"/>
    </location>
</feature>
<dbReference type="PANTHER" id="PTHR15427:SF33">
    <property type="entry name" value="COLLAGEN IV NC1 DOMAIN-CONTAINING PROTEIN"/>
    <property type="match status" value="1"/>
</dbReference>
<dbReference type="InterPro" id="IPR008160">
    <property type="entry name" value="Collagen"/>
</dbReference>
<name>A0A150PP15_SORCE</name>
<comment type="caution">
    <text evidence="5">The sequence shown here is derived from an EMBL/GenBank/DDBJ whole genome shotgun (WGS) entry which is preliminary data.</text>
</comment>
<feature type="region of interest" description="Disordered" evidence="3">
    <location>
        <begin position="154"/>
        <end position="207"/>
    </location>
</feature>
<evidence type="ECO:0000256" key="3">
    <source>
        <dbReference type="SAM" id="MobiDB-lite"/>
    </source>
</evidence>
<evidence type="ECO:0000256" key="1">
    <source>
        <dbReference type="ARBA" id="ARBA00004613"/>
    </source>
</evidence>
<dbReference type="PANTHER" id="PTHR15427">
    <property type="entry name" value="EMILIN ELASTIN MICROFIBRIL INTERFACE-LOCATED PROTEIN ELASTIN MICROFIBRIL INTERFACER"/>
    <property type="match status" value="1"/>
</dbReference>
<keyword evidence="2" id="KW-0964">Secreted</keyword>
<feature type="signal peptide" evidence="4">
    <location>
        <begin position="1"/>
        <end position="23"/>
    </location>
</feature>